<evidence type="ECO:0000256" key="1">
    <source>
        <dbReference type="ARBA" id="ARBA00004651"/>
    </source>
</evidence>
<evidence type="ECO:0000259" key="8">
    <source>
        <dbReference type="PROSITE" id="PS50928"/>
    </source>
</evidence>
<dbReference type="InterPro" id="IPR035906">
    <property type="entry name" value="MetI-like_sf"/>
</dbReference>
<dbReference type="InterPro" id="IPR000515">
    <property type="entry name" value="MetI-like"/>
</dbReference>
<accession>A0ABY5HHU1</accession>
<dbReference type="Pfam" id="PF12911">
    <property type="entry name" value="OppC_N"/>
    <property type="match status" value="1"/>
</dbReference>
<dbReference type="Proteomes" id="UP001058461">
    <property type="component" value="Chromosome"/>
</dbReference>
<dbReference type="RefSeq" id="WP_255853902.1">
    <property type="nucleotide sequence ID" value="NZ_CP073347.1"/>
</dbReference>
<evidence type="ECO:0000256" key="4">
    <source>
        <dbReference type="ARBA" id="ARBA00022692"/>
    </source>
</evidence>
<evidence type="ECO:0000313" key="10">
    <source>
        <dbReference type="Proteomes" id="UP001058461"/>
    </source>
</evidence>
<dbReference type="PANTHER" id="PTHR43386:SF1">
    <property type="entry name" value="D,D-DIPEPTIDE TRANSPORT SYSTEM PERMEASE PROTEIN DDPC-RELATED"/>
    <property type="match status" value="1"/>
</dbReference>
<evidence type="ECO:0000256" key="3">
    <source>
        <dbReference type="ARBA" id="ARBA00022475"/>
    </source>
</evidence>
<sequence>MNKPPSHLSPLQSFFTTLGLLRESRTAMLGAAICLLWVLVALFADLLAPFDPLSNLMPMQKPLTENPQGGMFWLGTDLLGRDILSRIIYGTQTVLIYAPLATFAAYLVGIIMGLAGGYYQGKVDIALSFVANVILSFPVLVLYILIIATIGSSGINIILAVTFASAPGIFRIVRGLTMDLRNREYVAAAQTRGESALWIMLVEILPNARGPLIVDACLRMGYVIITIGVLGFLGMGLPPRRHDQRCTQAVPRVSPHGDLSLYRYLIAGTGVESAL</sequence>
<name>A0ABY5HHU1_9GAMM</name>
<keyword evidence="4 7" id="KW-0812">Transmembrane</keyword>
<dbReference type="InterPro" id="IPR025966">
    <property type="entry name" value="OppC_N"/>
</dbReference>
<evidence type="ECO:0000256" key="7">
    <source>
        <dbReference type="RuleBase" id="RU363032"/>
    </source>
</evidence>
<keyword evidence="2 7" id="KW-0813">Transport</keyword>
<feature type="transmembrane region" description="Helical" evidence="7">
    <location>
        <begin position="27"/>
        <end position="50"/>
    </location>
</feature>
<organism evidence="9 10">
    <name type="scientific">Marinobacterium rhizophilum</name>
    <dbReference type="NCBI Taxonomy" id="420402"/>
    <lineage>
        <taxon>Bacteria</taxon>
        <taxon>Pseudomonadati</taxon>
        <taxon>Pseudomonadota</taxon>
        <taxon>Gammaproteobacteria</taxon>
        <taxon>Oceanospirillales</taxon>
        <taxon>Oceanospirillaceae</taxon>
        <taxon>Marinobacterium</taxon>
    </lineage>
</organism>
<dbReference type="Pfam" id="PF00528">
    <property type="entry name" value="BPD_transp_1"/>
    <property type="match status" value="1"/>
</dbReference>
<keyword evidence="6 7" id="KW-0472">Membrane</keyword>
<comment type="similarity">
    <text evidence="7">Belongs to the binding-protein-dependent transport system permease family.</text>
</comment>
<evidence type="ECO:0000256" key="2">
    <source>
        <dbReference type="ARBA" id="ARBA00022448"/>
    </source>
</evidence>
<feature type="transmembrane region" description="Helical" evidence="7">
    <location>
        <begin position="220"/>
        <end position="237"/>
    </location>
</feature>
<dbReference type="Gene3D" id="1.10.3720.10">
    <property type="entry name" value="MetI-like"/>
    <property type="match status" value="1"/>
</dbReference>
<dbReference type="EMBL" id="CP073347">
    <property type="protein sequence ID" value="UTW11860.1"/>
    <property type="molecule type" value="Genomic_DNA"/>
</dbReference>
<dbReference type="InterPro" id="IPR050366">
    <property type="entry name" value="BP-dependent_transpt_permease"/>
</dbReference>
<gene>
    <name evidence="9" type="ORF">KDW95_21875</name>
</gene>
<proteinExistence type="inferred from homology"/>
<evidence type="ECO:0000256" key="6">
    <source>
        <dbReference type="ARBA" id="ARBA00023136"/>
    </source>
</evidence>
<feature type="transmembrane region" description="Helical" evidence="7">
    <location>
        <begin position="155"/>
        <end position="173"/>
    </location>
</feature>
<evidence type="ECO:0000256" key="5">
    <source>
        <dbReference type="ARBA" id="ARBA00022989"/>
    </source>
</evidence>
<keyword evidence="10" id="KW-1185">Reference proteome</keyword>
<keyword evidence="5 7" id="KW-1133">Transmembrane helix</keyword>
<dbReference type="CDD" id="cd06261">
    <property type="entry name" value="TM_PBP2"/>
    <property type="match status" value="1"/>
</dbReference>
<dbReference type="SUPFAM" id="SSF161098">
    <property type="entry name" value="MetI-like"/>
    <property type="match status" value="1"/>
</dbReference>
<comment type="subcellular location">
    <subcellularLocation>
        <location evidence="1 7">Cell membrane</location>
        <topology evidence="1 7">Multi-pass membrane protein</topology>
    </subcellularLocation>
</comment>
<dbReference type="PROSITE" id="PS50928">
    <property type="entry name" value="ABC_TM1"/>
    <property type="match status" value="1"/>
</dbReference>
<dbReference type="PANTHER" id="PTHR43386">
    <property type="entry name" value="OLIGOPEPTIDE TRANSPORT SYSTEM PERMEASE PROTEIN APPC"/>
    <property type="match status" value="1"/>
</dbReference>
<feature type="transmembrane region" description="Helical" evidence="7">
    <location>
        <begin position="94"/>
        <end position="119"/>
    </location>
</feature>
<feature type="domain" description="ABC transmembrane type-1" evidence="8">
    <location>
        <begin position="91"/>
        <end position="275"/>
    </location>
</feature>
<protein>
    <submittedName>
        <fullName evidence="9">ABC transporter permease</fullName>
    </submittedName>
</protein>
<reference evidence="9" key="1">
    <citation type="submission" date="2021-04" db="EMBL/GenBank/DDBJ databases">
        <title>Oceanospirillales bacteria with DddD are important DMSP degraders in coastal seawater.</title>
        <authorList>
            <person name="Liu J."/>
        </authorList>
    </citation>
    <scope>NUCLEOTIDE SEQUENCE</scope>
    <source>
        <strain evidence="9">D13-1</strain>
    </source>
</reference>
<keyword evidence="3" id="KW-1003">Cell membrane</keyword>
<feature type="transmembrane region" description="Helical" evidence="7">
    <location>
        <begin position="125"/>
        <end position="148"/>
    </location>
</feature>
<evidence type="ECO:0000313" key="9">
    <source>
        <dbReference type="EMBL" id="UTW11860.1"/>
    </source>
</evidence>